<evidence type="ECO:0000256" key="1">
    <source>
        <dbReference type="ARBA" id="ARBA00004829"/>
    </source>
</evidence>
<proteinExistence type="inferred from homology"/>
<dbReference type="InterPro" id="IPR008150">
    <property type="entry name" value="Phytoene_DH_bac_CS"/>
</dbReference>
<dbReference type="Gene3D" id="3.50.50.60">
    <property type="entry name" value="FAD/NAD(P)-binding domain"/>
    <property type="match status" value="2"/>
</dbReference>
<name>A0ABS7KZJ9_CLOSR</name>
<evidence type="ECO:0000256" key="4">
    <source>
        <dbReference type="ARBA" id="ARBA00023002"/>
    </source>
</evidence>
<dbReference type="PANTHER" id="PTHR43734:SF4">
    <property type="entry name" value="AMINE OXIDASE DOMAIN-CONTAINING PROTEIN"/>
    <property type="match status" value="1"/>
</dbReference>
<organism evidence="7 8">
    <name type="scientific">Clostridium sardiniense</name>
    <name type="common">Clostridium absonum</name>
    <dbReference type="NCBI Taxonomy" id="29369"/>
    <lineage>
        <taxon>Bacteria</taxon>
        <taxon>Bacillati</taxon>
        <taxon>Bacillota</taxon>
        <taxon>Clostridia</taxon>
        <taxon>Eubacteriales</taxon>
        <taxon>Clostridiaceae</taxon>
        <taxon>Clostridium</taxon>
    </lineage>
</organism>
<evidence type="ECO:0000256" key="3">
    <source>
        <dbReference type="ARBA" id="ARBA00022746"/>
    </source>
</evidence>
<evidence type="ECO:0000259" key="6">
    <source>
        <dbReference type="Pfam" id="PF01593"/>
    </source>
</evidence>
<dbReference type="InterPro" id="IPR014105">
    <property type="entry name" value="Carotenoid/retinoid_OxRdtase"/>
</dbReference>
<comment type="caution">
    <text evidence="7">The sequence shown here is derived from an EMBL/GenBank/DDBJ whole genome shotgun (WGS) entry which is preliminary data.</text>
</comment>
<dbReference type="Proteomes" id="UP001299068">
    <property type="component" value="Unassembled WGS sequence"/>
</dbReference>
<feature type="domain" description="Amine oxidase" evidence="6">
    <location>
        <begin position="12"/>
        <end position="485"/>
    </location>
</feature>
<reference evidence="7 8" key="1">
    <citation type="journal article" date="2021" name="Cell Host Microbe">
        <title>in vivo commensal control of Clostridioides difficile virulence.</title>
        <authorList>
            <person name="Girinathan B.P."/>
            <person name="Dibenedetto N."/>
            <person name="Worley J.N."/>
            <person name="Peltier J."/>
            <person name="Arrieta-Ortiz M.L."/>
            <person name="Rupa Christinal Immanuel S."/>
            <person name="Lavin R."/>
            <person name="Delaney M.L."/>
            <person name="Cummins C."/>
            <person name="Hoffmann M."/>
            <person name="Luo Y."/>
            <person name="Gonzalez-Escalona N."/>
            <person name="Allard M."/>
            <person name="Onderdonk A.B."/>
            <person name="Gerber G.K."/>
            <person name="Sonenshein A.L."/>
            <person name="Baliga N."/>
            <person name="Dupuy B."/>
            <person name="Bry L."/>
        </authorList>
    </citation>
    <scope>NUCLEOTIDE SEQUENCE [LARGE SCALE GENOMIC DNA]</scope>
    <source>
        <strain evidence="7 8">DSM 599</strain>
    </source>
</reference>
<sequence>MNKNILVVGSGIGGLSAAIRLQNEGYAVTLLEKNSFLGGKTSNLSCNGFKFDLCATIPVIFDPYIELFKDINENIHDYIDISLIDPLYKVFFENNNSNYIFSSCIPKLTETISNIDNRDFKNYLSLISKSYIDFTEINNVFLKVPLTTNKDILKLKNIKTLINKDLDSTCYEYLKDNLKSELLINSLLFQSMYMGVSPYNTSSLFTILPLINYSTGMFFIRGGISSYIKSLVSIFKKRGGNIKINSEVTKFIFNNRTCIGVLLKNNEQLFSDIVVCNADVPYALENLLPKELNIKNKYNSANDFSCSSFIMHLVIDKRIPQLSIHNSIISENFKYNIEAPFNGYLQTNPHLYVYCPTRINKTGNYELITINLRVPNLLFNNVTWNNKTIYSLKNSIINTLEKHLKISNLQNYIKYEKYITPLDFLNAFNSYAGAGYGINHSFKNLLFFRPQCKIKGLNNLYFVGASTHPGAGVSIVLNSSKIAVSTINEDIKKQQ</sequence>
<comment type="pathway">
    <text evidence="1 5">Carotenoid biosynthesis.</text>
</comment>
<dbReference type="Pfam" id="PF01593">
    <property type="entry name" value="Amino_oxidase"/>
    <property type="match status" value="1"/>
</dbReference>
<protein>
    <submittedName>
        <fullName evidence="7">Phytoene desaturase</fullName>
    </submittedName>
</protein>
<evidence type="ECO:0000256" key="5">
    <source>
        <dbReference type="RuleBase" id="RU362075"/>
    </source>
</evidence>
<dbReference type="PANTHER" id="PTHR43734">
    <property type="entry name" value="PHYTOENE DESATURASE"/>
    <property type="match status" value="1"/>
</dbReference>
<evidence type="ECO:0000313" key="8">
    <source>
        <dbReference type="Proteomes" id="UP001299068"/>
    </source>
</evidence>
<dbReference type="RefSeq" id="WP_221861501.1">
    <property type="nucleotide sequence ID" value="NZ_JAIKTU010000009.1"/>
</dbReference>
<evidence type="ECO:0000313" key="7">
    <source>
        <dbReference type="EMBL" id="MBY0756236.1"/>
    </source>
</evidence>
<accession>A0ABS7KZJ9</accession>
<evidence type="ECO:0000256" key="2">
    <source>
        <dbReference type="ARBA" id="ARBA00006046"/>
    </source>
</evidence>
<comment type="similarity">
    <text evidence="2 5">Belongs to the carotenoid/retinoid oxidoreductase family.</text>
</comment>
<dbReference type="EMBL" id="JAIKTU010000009">
    <property type="protein sequence ID" value="MBY0756236.1"/>
    <property type="molecule type" value="Genomic_DNA"/>
</dbReference>
<keyword evidence="3 5" id="KW-0125">Carotenoid biosynthesis</keyword>
<dbReference type="PROSITE" id="PS00982">
    <property type="entry name" value="PHYTOENE_DH"/>
    <property type="match status" value="1"/>
</dbReference>
<dbReference type="InterPro" id="IPR036188">
    <property type="entry name" value="FAD/NAD-bd_sf"/>
</dbReference>
<dbReference type="NCBIfam" id="TIGR02734">
    <property type="entry name" value="crtI_fam"/>
    <property type="match status" value="1"/>
</dbReference>
<keyword evidence="8" id="KW-1185">Reference proteome</keyword>
<gene>
    <name evidence="7" type="primary">crtI</name>
    <name evidence="7" type="ORF">K5V21_12345</name>
</gene>
<dbReference type="SUPFAM" id="SSF51905">
    <property type="entry name" value="FAD/NAD(P)-binding domain"/>
    <property type="match status" value="1"/>
</dbReference>
<dbReference type="InterPro" id="IPR002937">
    <property type="entry name" value="Amino_oxidase"/>
</dbReference>
<keyword evidence="4 5" id="KW-0560">Oxidoreductase</keyword>